<evidence type="ECO:0000313" key="1">
    <source>
        <dbReference type="EMBL" id="NKX56290.1"/>
    </source>
</evidence>
<accession>A0A7X6K5Y9</accession>
<comment type="caution">
    <text evidence="1">The sequence shown here is derived from an EMBL/GenBank/DDBJ whole genome shotgun (WGS) entry which is preliminary data.</text>
</comment>
<sequence length="213" mass="23524">MTADLPFMQDVASNVAWFQESPASLTEGVLRRATAHVGRNHTPALLAELLWADMLTEGLATTFVAEAWSDAEYPEMVLDSETWRDLFDLAGYTVDGKRSRRPAGLLRLYRGSAEEFRERMSWTDDLAIARAYAGGFARRQIGHIWTASVPAHALLARNTGRAESEYVVDTDMIDIEHLENGRPIGDTNPLPPCLAPNMHDVIAALSAETGLLK</sequence>
<organism evidence="1 2">
    <name type="scientific">Arthrobacter mobilis</name>
    <dbReference type="NCBI Taxonomy" id="2724944"/>
    <lineage>
        <taxon>Bacteria</taxon>
        <taxon>Bacillati</taxon>
        <taxon>Actinomycetota</taxon>
        <taxon>Actinomycetes</taxon>
        <taxon>Micrococcales</taxon>
        <taxon>Micrococcaceae</taxon>
        <taxon>Arthrobacter</taxon>
    </lineage>
</organism>
<dbReference type="AlphaFoldDB" id="A0A7X6K5Y9"/>
<name>A0A7X6K5Y9_9MICC</name>
<reference evidence="1 2" key="1">
    <citation type="submission" date="2020-04" db="EMBL/GenBank/DDBJ databases">
        <title>Arthrobacter sp. nov.</title>
        <authorList>
            <person name="Liu S."/>
        </authorList>
    </citation>
    <scope>NUCLEOTIDE SEQUENCE [LARGE SCALE GENOMIC DNA]</scope>
    <source>
        <strain evidence="1 2">E918</strain>
    </source>
</reference>
<protein>
    <submittedName>
        <fullName evidence="1">Uncharacterized protein</fullName>
    </submittedName>
</protein>
<dbReference type="RefSeq" id="WP_168488440.1">
    <property type="nucleotide sequence ID" value="NZ_JAAZSQ010000021.1"/>
</dbReference>
<keyword evidence="2" id="KW-1185">Reference proteome</keyword>
<evidence type="ECO:0000313" key="2">
    <source>
        <dbReference type="Proteomes" id="UP000544090"/>
    </source>
</evidence>
<gene>
    <name evidence="1" type="ORF">HGG74_17515</name>
</gene>
<proteinExistence type="predicted"/>
<dbReference type="Proteomes" id="UP000544090">
    <property type="component" value="Unassembled WGS sequence"/>
</dbReference>
<dbReference type="EMBL" id="JAAZSQ010000021">
    <property type="protein sequence ID" value="NKX56290.1"/>
    <property type="molecule type" value="Genomic_DNA"/>
</dbReference>